<name>A0A1I7ENS1_9BURK</name>
<sequence>MVLSLLFLRKRDRQAARLPASALELWAPTEQVQRFVPIAHPASMGQVVSCVLVLTREGADRQAVVTLPVRSEQA</sequence>
<dbReference type="AlphaFoldDB" id="A0A1I7ENS1"/>
<accession>A0A1I7ENS1</accession>
<dbReference type="EMBL" id="FPBH01000038">
    <property type="protein sequence ID" value="SFU25574.1"/>
    <property type="molecule type" value="Genomic_DNA"/>
</dbReference>
<proteinExistence type="predicted"/>
<dbReference type="Proteomes" id="UP000198844">
    <property type="component" value="Unassembled WGS sequence"/>
</dbReference>
<organism evidence="1 2">
    <name type="scientific">Paraburkholderia aspalathi</name>
    <dbReference type="NCBI Taxonomy" id="1324617"/>
    <lineage>
        <taxon>Bacteria</taxon>
        <taxon>Pseudomonadati</taxon>
        <taxon>Pseudomonadota</taxon>
        <taxon>Betaproteobacteria</taxon>
        <taxon>Burkholderiales</taxon>
        <taxon>Burkholderiaceae</taxon>
        <taxon>Paraburkholderia</taxon>
    </lineage>
</organism>
<evidence type="ECO:0000313" key="2">
    <source>
        <dbReference type="Proteomes" id="UP000198844"/>
    </source>
</evidence>
<gene>
    <name evidence="1" type="ORF">SAMN05192563_103846</name>
</gene>
<evidence type="ECO:0000313" key="1">
    <source>
        <dbReference type="EMBL" id="SFU25574.1"/>
    </source>
</evidence>
<reference evidence="1 2" key="1">
    <citation type="submission" date="2016-10" db="EMBL/GenBank/DDBJ databases">
        <authorList>
            <person name="de Groot N.N."/>
        </authorList>
    </citation>
    <scope>NUCLEOTIDE SEQUENCE [LARGE SCALE GENOMIC DNA]</scope>
    <source>
        <strain evidence="1 2">LMG 27731</strain>
    </source>
</reference>
<protein>
    <submittedName>
        <fullName evidence="1">Uncharacterized protein</fullName>
    </submittedName>
</protein>